<dbReference type="PANTHER" id="PTHR24201:SF8">
    <property type="entry name" value="CYCLIN-DEPENDENT KINASE 4 INHIBITOR B"/>
    <property type="match status" value="1"/>
</dbReference>
<dbReference type="GO" id="GO:0004861">
    <property type="term" value="F:cyclin-dependent protein serine/threonine kinase inhibitor activity"/>
    <property type="evidence" value="ECO:0007669"/>
    <property type="project" value="TreeGrafter"/>
</dbReference>
<dbReference type="AlphaFoldDB" id="A0AAV7MNU8"/>
<evidence type="ECO:0008006" key="7">
    <source>
        <dbReference type="Google" id="ProtNLM"/>
    </source>
</evidence>
<keyword evidence="1" id="KW-0677">Repeat</keyword>
<dbReference type="InterPro" id="IPR050776">
    <property type="entry name" value="Ank_Repeat/CDKN_Inhibitor"/>
</dbReference>
<dbReference type="InterPro" id="IPR002110">
    <property type="entry name" value="Ankyrin_rpt"/>
</dbReference>
<feature type="compositionally biased region" description="Basic and acidic residues" evidence="4">
    <location>
        <begin position="260"/>
        <end position="272"/>
    </location>
</feature>
<accession>A0AAV7MNU8</accession>
<feature type="compositionally biased region" description="Polar residues" evidence="4">
    <location>
        <begin position="276"/>
        <end position="289"/>
    </location>
</feature>
<dbReference type="GO" id="GO:0019901">
    <property type="term" value="F:protein kinase binding"/>
    <property type="evidence" value="ECO:0007669"/>
    <property type="project" value="TreeGrafter"/>
</dbReference>
<dbReference type="InterPro" id="IPR036770">
    <property type="entry name" value="Ankyrin_rpt-contain_sf"/>
</dbReference>
<evidence type="ECO:0000313" key="6">
    <source>
        <dbReference type="Proteomes" id="UP001066276"/>
    </source>
</evidence>
<dbReference type="GO" id="GO:0005634">
    <property type="term" value="C:nucleus"/>
    <property type="evidence" value="ECO:0007669"/>
    <property type="project" value="TreeGrafter"/>
</dbReference>
<dbReference type="EMBL" id="JANPWB010000013">
    <property type="protein sequence ID" value="KAJ1104440.1"/>
    <property type="molecule type" value="Genomic_DNA"/>
</dbReference>
<gene>
    <name evidence="5" type="ORF">NDU88_001852</name>
</gene>
<evidence type="ECO:0000256" key="1">
    <source>
        <dbReference type="ARBA" id="ARBA00022737"/>
    </source>
</evidence>
<feature type="compositionally biased region" description="Polar residues" evidence="4">
    <location>
        <begin position="329"/>
        <end position="340"/>
    </location>
</feature>
<keyword evidence="6" id="KW-1185">Reference proteome</keyword>
<feature type="region of interest" description="Disordered" evidence="4">
    <location>
        <begin position="456"/>
        <end position="491"/>
    </location>
</feature>
<dbReference type="SMART" id="SM00248">
    <property type="entry name" value="ANK"/>
    <property type="match status" value="4"/>
</dbReference>
<evidence type="ECO:0000256" key="3">
    <source>
        <dbReference type="PROSITE-ProRule" id="PRU00023"/>
    </source>
</evidence>
<dbReference type="Pfam" id="PF12796">
    <property type="entry name" value="Ank_2"/>
    <property type="match status" value="1"/>
</dbReference>
<comment type="caution">
    <text evidence="5">The sequence shown here is derived from an EMBL/GenBank/DDBJ whole genome shotgun (WGS) entry which is preliminary data.</text>
</comment>
<proteinExistence type="predicted"/>
<dbReference type="PROSITE" id="PS50088">
    <property type="entry name" value="ANK_REPEAT"/>
    <property type="match status" value="2"/>
</dbReference>
<dbReference type="SUPFAM" id="SSF48403">
    <property type="entry name" value="Ankyrin repeat"/>
    <property type="match status" value="1"/>
</dbReference>
<feature type="region of interest" description="Disordered" evidence="4">
    <location>
        <begin position="175"/>
        <end position="211"/>
    </location>
</feature>
<dbReference type="Proteomes" id="UP001066276">
    <property type="component" value="Chromosome 9"/>
</dbReference>
<dbReference type="GO" id="GO:0008285">
    <property type="term" value="P:negative regulation of cell population proliferation"/>
    <property type="evidence" value="ECO:0007669"/>
    <property type="project" value="TreeGrafter"/>
</dbReference>
<feature type="repeat" description="ANK" evidence="3">
    <location>
        <begin position="83"/>
        <end position="115"/>
    </location>
</feature>
<keyword evidence="2 3" id="KW-0040">ANK repeat</keyword>
<feature type="region of interest" description="Disordered" evidence="4">
    <location>
        <begin position="245"/>
        <end position="356"/>
    </location>
</feature>
<reference evidence="5" key="1">
    <citation type="journal article" date="2022" name="bioRxiv">
        <title>Sequencing and chromosome-scale assembly of the giantPleurodeles waltlgenome.</title>
        <authorList>
            <person name="Brown T."/>
            <person name="Elewa A."/>
            <person name="Iarovenko S."/>
            <person name="Subramanian E."/>
            <person name="Araus A.J."/>
            <person name="Petzold A."/>
            <person name="Susuki M."/>
            <person name="Suzuki K.-i.T."/>
            <person name="Hayashi T."/>
            <person name="Toyoda A."/>
            <person name="Oliveira C."/>
            <person name="Osipova E."/>
            <person name="Leigh N.D."/>
            <person name="Simon A."/>
            <person name="Yun M.H."/>
        </authorList>
    </citation>
    <scope>NUCLEOTIDE SEQUENCE</scope>
    <source>
        <strain evidence="5">20211129_DDA</strain>
        <tissue evidence="5">Liver</tissue>
    </source>
</reference>
<evidence type="ECO:0000313" key="5">
    <source>
        <dbReference type="EMBL" id="KAJ1104440.1"/>
    </source>
</evidence>
<dbReference type="PROSITE" id="PS50297">
    <property type="entry name" value="ANK_REP_REGION"/>
    <property type="match status" value="2"/>
</dbReference>
<dbReference type="GO" id="GO:2000045">
    <property type="term" value="P:regulation of G1/S transition of mitotic cell cycle"/>
    <property type="evidence" value="ECO:0007669"/>
    <property type="project" value="TreeGrafter"/>
</dbReference>
<evidence type="ECO:0000256" key="2">
    <source>
        <dbReference type="ARBA" id="ARBA00023043"/>
    </source>
</evidence>
<dbReference type="GO" id="GO:0005737">
    <property type="term" value="C:cytoplasm"/>
    <property type="evidence" value="ECO:0007669"/>
    <property type="project" value="TreeGrafter"/>
</dbReference>
<feature type="repeat" description="ANK" evidence="3">
    <location>
        <begin position="46"/>
        <end position="82"/>
    </location>
</feature>
<dbReference type="PANTHER" id="PTHR24201">
    <property type="entry name" value="ANK_REP_REGION DOMAIN-CONTAINING PROTEIN"/>
    <property type="match status" value="1"/>
</dbReference>
<evidence type="ECO:0000256" key="4">
    <source>
        <dbReference type="SAM" id="MobiDB-lite"/>
    </source>
</evidence>
<sequence length="491" mass="54226">MLKPRDLCQSSGTKTFLDAMHGGKVHLARFVLDALDRKIINSRTEQGRTPLMFATCLPEADMRLKFIRLLLDNGAEVNWQDEGGRTALSQACELGHLEAVKLLVQFNADPEIPDQSGNSPLMFAASCGHSAVLDFLLKSFKRLGLCVDRTNQAGQSALQVASALGHGDCVQMLSARQRGGRSQAEGAADAPRSPGRRIFEGGPWSPRPLSRQVMERFTRQFQHRPRTPPSPREPALPRARHIWEAQDSGRAGHRNLAPPGEREGRSLREGRKSQSKGRSSWLFSRSASCSPRRGGERGRRWASQDQGDQHLFVCSPNNEGSEEAIPTRTVPTSAHQQPCSGHQGKEPSGPRSGDYGDWDFGSPRIVIQSRIMSKSHETLLRAESWDWSDSDRDPITTGGTGFHKPVVKAEDDDEPLVNNHGPGHNRLLRRFTSPEFQGLPGGNLALKSEDSTFLLSHTQPQAHKEPPTGSATRGNRSPLFIPRSRRQPILM</sequence>
<organism evidence="5 6">
    <name type="scientific">Pleurodeles waltl</name>
    <name type="common">Iberian ribbed newt</name>
    <dbReference type="NCBI Taxonomy" id="8319"/>
    <lineage>
        <taxon>Eukaryota</taxon>
        <taxon>Metazoa</taxon>
        <taxon>Chordata</taxon>
        <taxon>Craniata</taxon>
        <taxon>Vertebrata</taxon>
        <taxon>Euteleostomi</taxon>
        <taxon>Amphibia</taxon>
        <taxon>Batrachia</taxon>
        <taxon>Caudata</taxon>
        <taxon>Salamandroidea</taxon>
        <taxon>Salamandridae</taxon>
        <taxon>Pleurodelinae</taxon>
        <taxon>Pleurodeles</taxon>
    </lineage>
</organism>
<dbReference type="Gene3D" id="1.25.40.20">
    <property type="entry name" value="Ankyrin repeat-containing domain"/>
    <property type="match status" value="2"/>
</dbReference>
<name>A0AAV7MNU8_PLEWA</name>
<protein>
    <recommendedName>
        <fullName evidence="7">Ankyrin repeat domain-containing protein 63</fullName>
    </recommendedName>
</protein>